<proteinExistence type="predicted"/>
<name>M2LEK1_BAUPA</name>
<gene>
    <name evidence="1" type="ORF">BAUCODRAFT_38484</name>
</gene>
<dbReference type="KEGG" id="bcom:BAUCODRAFT_38484"/>
<accession>M2LEK1</accession>
<protein>
    <submittedName>
        <fullName evidence="1">Uncharacterized protein</fullName>
    </submittedName>
</protein>
<dbReference type="AlphaFoldDB" id="M2LEK1"/>
<sequence length="84" mass="9524">MPQFLNVPGPSQEPLHHKIRQLSIRLSRWGSLVRGMLGEELLGALEPAHHLAKTIHQSKVVEYLEISRPASKYFARTVMALSLR</sequence>
<evidence type="ECO:0000313" key="1">
    <source>
        <dbReference type="EMBL" id="EMC92422.1"/>
    </source>
</evidence>
<dbReference type="Proteomes" id="UP000011761">
    <property type="component" value="Unassembled WGS sequence"/>
</dbReference>
<evidence type="ECO:0000313" key="2">
    <source>
        <dbReference type="Proteomes" id="UP000011761"/>
    </source>
</evidence>
<keyword evidence="2" id="KW-1185">Reference proteome</keyword>
<reference evidence="1 2" key="1">
    <citation type="journal article" date="2012" name="PLoS Pathog.">
        <title>Diverse lifestyles and strategies of plant pathogenesis encoded in the genomes of eighteen Dothideomycetes fungi.</title>
        <authorList>
            <person name="Ohm R.A."/>
            <person name="Feau N."/>
            <person name="Henrissat B."/>
            <person name="Schoch C.L."/>
            <person name="Horwitz B.A."/>
            <person name="Barry K.W."/>
            <person name="Condon B.J."/>
            <person name="Copeland A.C."/>
            <person name="Dhillon B."/>
            <person name="Glaser F."/>
            <person name="Hesse C.N."/>
            <person name="Kosti I."/>
            <person name="LaButti K."/>
            <person name="Lindquist E.A."/>
            <person name="Lucas S."/>
            <person name="Salamov A.A."/>
            <person name="Bradshaw R.E."/>
            <person name="Ciuffetti L."/>
            <person name="Hamelin R.C."/>
            <person name="Kema G.H.J."/>
            <person name="Lawrence C."/>
            <person name="Scott J.A."/>
            <person name="Spatafora J.W."/>
            <person name="Turgeon B.G."/>
            <person name="de Wit P.J.G.M."/>
            <person name="Zhong S."/>
            <person name="Goodwin S.B."/>
            <person name="Grigoriev I.V."/>
        </authorList>
    </citation>
    <scope>NUCLEOTIDE SEQUENCE [LARGE SCALE GENOMIC DNA]</scope>
    <source>
        <strain evidence="1 2">UAMH 10762</strain>
    </source>
</reference>
<dbReference type="GeneID" id="19113540"/>
<dbReference type="HOGENOM" id="CLU_2527099_0_0_1"/>
<dbReference type="RefSeq" id="XP_007680406.1">
    <property type="nucleotide sequence ID" value="XM_007682216.1"/>
</dbReference>
<organism evidence="1 2">
    <name type="scientific">Baudoinia panamericana (strain UAMH 10762)</name>
    <name type="common">Angels' share fungus</name>
    <name type="synonym">Baudoinia compniacensis (strain UAMH 10762)</name>
    <dbReference type="NCBI Taxonomy" id="717646"/>
    <lineage>
        <taxon>Eukaryota</taxon>
        <taxon>Fungi</taxon>
        <taxon>Dikarya</taxon>
        <taxon>Ascomycota</taxon>
        <taxon>Pezizomycotina</taxon>
        <taxon>Dothideomycetes</taxon>
        <taxon>Dothideomycetidae</taxon>
        <taxon>Mycosphaerellales</taxon>
        <taxon>Teratosphaeriaceae</taxon>
        <taxon>Baudoinia</taxon>
    </lineage>
</organism>
<dbReference type="EMBL" id="KB445562">
    <property type="protein sequence ID" value="EMC92422.1"/>
    <property type="molecule type" value="Genomic_DNA"/>
</dbReference>